<dbReference type="Pfam" id="PF13516">
    <property type="entry name" value="LRR_6"/>
    <property type="match status" value="4"/>
</dbReference>
<evidence type="ECO:0000313" key="3">
    <source>
        <dbReference type="EMBL" id="KAK7171480.1"/>
    </source>
</evidence>
<sequence>MFILMTSDEKFEEFELCKYGRSDEIFGWLHPVIKLSTKVRLHDCNITEIGCVTLSTFLSSQSNVRELDVSHNNLQDSGVEILCVGAETSCYARPIINGWFSNSPNDPSNKDKYENFISHTAGLQDTECRLEYLNLENCGVTEEGCVFLSSALRLNPSHLKVLDLSGNSIGDSGVKHLCAALEKVQCALETLKLSNCNVTHEGVTALTEALKSNPSHLKKIDLLENDLEESDLNVISMILEKSSKNTNP</sequence>
<evidence type="ECO:0000313" key="4">
    <source>
        <dbReference type="Proteomes" id="UP001364617"/>
    </source>
</evidence>
<evidence type="ECO:0000256" key="1">
    <source>
        <dbReference type="ARBA" id="ARBA00022614"/>
    </source>
</evidence>
<dbReference type="EMBL" id="JAYKXH010000004">
    <property type="protein sequence ID" value="KAK7171480.1"/>
    <property type="molecule type" value="Genomic_DNA"/>
</dbReference>
<dbReference type="SMART" id="SM00368">
    <property type="entry name" value="LRR_RI"/>
    <property type="match status" value="4"/>
</dbReference>
<dbReference type="PANTHER" id="PTHR24106">
    <property type="entry name" value="NACHT, LRR AND CARD DOMAINS-CONTAINING"/>
    <property type="match status" value="1"/>
</dbReference>
<accession>A0AAN9DHB2</accession>
<protein>
    <submittedName>
        <fullName evidence="3">Uncharacterized protein</fullName>
    </submittedName>
</protein>
<dbReference type="SUPFAM" id="SSF52047">
    <property type="entry name" value="RNI-like"/>
    <property type="match status" value="1"/>
</dbReference>
<comment type="caution">
    <text evidence="3">The sequence shown here is derived from an EMBL/GenBank/DDBJ whole genome shotgun (WGS) entry which is preliminary data.</text>
</comment>
<dbReference type="Gene3D" id="3.80.10.10">
    <property type="entry name" value="Ribonuclease Inhibitor"/>
    <property type="match status" value="2"/>
</dbReference>
<keyword evidence="1" id="KW-0433">Leucine-rich repeat</keyword>
<evidence type="ECO:0000256" key="2">
    <source>
        <dbReference type="ARBA" id="ARBA00022737"/>
    </source>
</evidence>
<organism evidence="3 4">
    <name type="scientific">Phoxinus phoxinus</name>
    <name type="common">Eurasian minnow</name>
    <dbReference type="NCBI Taxonomy" id="58324"/>
    <lineage>
        <taxon>Eukaryota</taxon>
        <taxon>Metazoa</taxon>
        <taxon>Chordata</taxon>
        <taxon>Craniata</taxon>
        <taxon>Vertebrata</taxon>
        <taxon>Euteleostomi</taxon>
        <taxon>Actinopterygii</taxon>
        <taxon>Neopterygii</taxon>
        <taxon>Teleostei</taxon>
        <taxon>Ostariophysi</taxon>
        <taxon>Cypriniformes</taxon>
        <taxon>Leuciscidae</taxon>
        <taxon>Phoxininae</taxon>
        <taxon>Phoxinus</taxon>
    </lineage>
</organism>
<dbReference type="Proteomes" id="UP001364617">
    <property type="component" value="Unassembled WGS sequence"/>
</dbReference>
<reference evidence="3 4" key="1">
    <citation type="submission" date="2024-02" db="EMBL/GenBank/DDBJ databases">
        <title>Chromosome-level genome assembly of the Eurasian Minnow (Phoxinus phoxinus).</title>
        <authorList>
            <person name="Oriowo T.O."/>
            <person name="Martin S."/>
            <person name="Stange M."/>
            <person name="Chrysostomakis Y."/>
            <person name="Brown T."/>
            <person name="Winkler S."/>
            <person name="Kukowka S."/>
            <person name="Myers E.W."/>
            <person name="Bohne A."/>
        </authorList>
    </citation>
    <scope>NUCLEOTIDE SEQUENCE [LARGE SCALE GENOMIC DNA]</scope>
    <source>
        <strain evidence="3">ZFMK-TIS-60720</strain>
        <tissue evidence="3">Whole Organism</tissue>
    </source>
</reference>
<keyword evidence="4" id="KW-1185">Reference proteome</keyword>
<keyword evidence="2" id="KW-0677">Repeat</keyword>
<dbReference type="InterPro" id="IPR001611">
    <property type="entry name" value="Leu-rich_rpt"/>
</dbReference>
<gene>
    <name evidence="3" type="ORF">R3I93_003931</name>
</gene>
<proteinExistence type="predicted"/>
<dbReference type="InterPro" id="IPR032675">
    <property type="entry name" value="LRR_dom_sf"/>
</dbReference>
<dbReference type="InterPro" id="IPR051261">
    <property type="entry name" value="NLR"/>
</dbReference>
<name>A0AAN9DHB2_9TELE</name>
<dbReference type="AlphaFoldDB" id="A0AAN9DHB2"/>